<evidence type="ECO:0000256" key="1">
    <source>
        <dbReference type="SAM" id="MobiDB-lite"/>
    </source>
</evidence>
<evidence type="ECO:0000313" key="4">
    <source>
        <dbReference type="Proteomes" id="UP001548189"/>
    </source>
</evidence>
<keyword evidence="4" id="KW-1185">Reference proteome</keyword>
<feature type="transmembrane region" description="Helical" evidence="2">
    <location>
        <begin position="21"/>
        <end position="42"/>
    </location>
</feature>
<evidence type="ECO:0000256" key="2">
    <source>
        <dbReference type="SAM" id="Phobius"/>
    </source>
</evidence>
<keyword evidence="2" id="KW-0812">Transmembrane</keyword>
<dbReference type="Gene3D" id="3.55.40.10">
    <property type="entry name" value="minor pseudopilin epsh domain"/>
    <property type="match status" value="2"/>
</dbReference>
<organism evidence="3 4">
    <name type="scientific">Aliikangiella maris</name>
    <dbReference type="NCBI Taxonomy" id="3162458"/>
    <lineage>
        <taxon>Bacteria</taxon>
        <taxon>Pseudomonadati</taxon>
        <taxon>Pseudomonadota</taxon>
        <taxon>Gammaproteobacteria</taxon>
        <taxon>Oceanospirillales</taxon>
        <taxon>Pleioneaceae</taxon>
        <taxon>Aliikangiella</taxon>
    </lineage>
</organism>
<keyword evidence="2" id="KW-1133">Transmembrane helix</keyword>
<dbReference type="EMBL" id="JBEVCJ010000026">
    <property type="protein sequence ID" value="MET1256729.1"/>
    <property type="molecule type" value="Genomic_DNA"/>
</dbReference>
<feature type="compositionally biased region" description="Low complexity" evidence="1">
    <location>
        <begin position="113"/>
        <end position="124"/>
    </location>
</feature>
<dbReference type="InterPro" id="IPR012902">
    <property type="entry name" value="N_methyl_site"/>
</dbReference>
<dbReference type="InterPro" id="IPR045584">
    <property type="entry name" value="Pilin-like"/>
</dbReference>
<protein>
    <submittedName>
        <fullName evidence="3">Prepilin-type N-terminal cleavage/methylation domain-containing protein</fullName>
    </submittedName>
</protein>
<dbReference type="NCBIfam" id="TIGR02532">
    <property type="entry name" value="IV_pilin_GFxxxE"/>
    <property type="match status" value="1"/>
</dbReference>
<dbReference type="SUPFAM" id="SSF54523">
    <property type="entry name" value="Pili subunits"/>
    <property type="match status" value="1"/>
</dbReference>
<name>A0ABV2BXU9_9GAMM</name>
<dbReference type="RefSeq" id="WP_353897312.1">
    <property type="nucleotide sequence ID" value="NZ_JBEVCJ010000026.1"/>
</dbReference>
<dbReference type="PROSITE" id="PS00409">
    <property type="entry name" value="PROKAR_NTER_METHYL"/>
    <property type="match status" value="1"/>
</dbReference>
<keyword evidence="2" id="KW-0472">Membrane</keyword>
<dbReference type="Pfam" id="PF07963">
    <property type="entry name" value="N_methyl"/>
    <property type="match status" value="1"/>
</dbReference>
<accession>A0ABV2BXU9</accession>
<comment type="caution">
    <text evidence="3">The sequence shown here is derived from an EMBL/GenBank/DDBJ whole genome shotgun (WGS) entry which is preliminary data.</text>
</comment>
<feature type="compositionally biased region" description="Basic and acidic residues" evidence="1">
    <location>
        <begin position="140"/>
        <end position="151"/>
    </location>
</feature>
<reference evidence="3 4" key="1">
    <citation type="submission" date="2024-06" db="EMBL/GenBank/DDBJ databases">
        <authorList>
            <person name="Li F."/>
        </authorList>
    </citation>
    <scope>NUCLEOTIDE SEQUENCE [LARGE SCALE GENOMIC DNA]</scope>
    <source>
        <strain evidence="3 4">GXAS 311</strain>
    </source>
</reference>
<proteinExistence type="predicted"/>
<evidence type="ECO:0000313" key="3">
    <source>
        <dbReference type="EMBL" id="MET1256729.1"/>
    </source>
</evidence>
<dbReference type="Proteomes" id="UP001548189">
    <property type="component" value="Unassembled WGS sequence"/>
</dbReference>
<gene>
    <name evidence="3" type="ORF">ABVT43_16425</name>
</gene>
<feature type="region of interest" description="Disordered" evidence="1">
    <location>
        <begin position="91"/>
        <end position="151"/>
    </location>
</feature>
<sequence>MEATASYKVQSINTLNKGFSLIEILIAMAIAAMLVGIAIPYLGGSSEKFAKDEINRLLVAIEMVRDKAVIENREFGLNIDETGYRFLILSDPDEQQSAQGKRGRSGKDKGKGNDSNSASSSSESSTDKSSGRKSGGKNRQNNDDDTPKWRMIEDIPGLGRYDFPSEVEVNVAIDGEHLFKPDEDDVQIFEEDVNIFEDEEDEEIEPPQIYFLSSGEQNKFTLAVSVSEEFQSGQEEIRFYRIRGTLNGKLVIEGPLPGNIYQDIERDYTDYLEEDKEYREELER</sequence>